<proteinExistence type="predicted"/>
<protein>
    <submittedName>
        <fullName evidence="1">Uncharacterized protein</fullName>
    </submittedName>
</protein>
<sequence length="47" mass="5609">MSALVLSGVLTMTFSRQGKYDEKCRFYRLAWYGWLSIDAENERRRGF</sequence>
<evidence type="ECO:0000313" key="2">
    <source>
        <dbReference type="Proteomes" id="UP000019197"/>
    </source>
</evidence>
<dbReference type="Proteomes" id="UP000019197">
    <property type="component" value="Unassembled WGS sequence"/>
</dbReference>
<gene>
    <name evidence="1" type="ORF">XCR1_1680003</name>
</gene>
<accession>W1IVI4</accession>
<comment type="caution">
    <text evidence="1">The sequence shown here is derived from an EMBL/GenBank/DDBJ whole genome shotgun (WGS) entry which is preliminary data.</text>
</comment>
<name>W1IVI4_9GAMM</name>
<dbReference type="EMBL" id="CBXE010000077">
    <property type="protein sequence ID" value="CDL82497.1"/>
    <property type="molecule type" value="Genomic_DNA"/>
</dbReference>
<organism evidence="1 2">
    <name type="scientific">Xenorhabdus cabanillasii JM26</name>
    <dbReference type="NCBI Taxonomy" id="1427517"/>
    <lineage>
        <taxon>Bacteria</taxon>
        <taxon>Pseudomonadati</taxon>
        <taxon>Pseudomonadota</taxon>
        <taxon>Gammaproteobacteria</taxon>
        <taxon>Enterobacterales</taxon>
        <taxon>Morganellaceae</taxon>
        <taxon>Xenorhabdus</taxon>
    </lineage>
</organism>
<evidence type="ECO:0000313" key="1">
    <source>
        <dbReference type="EMBL" id="CDL82497.1"/>
    </source>
</evidence>
<reference evidence="1 2" key="1">
    <citation type="submission" date="2013-11" db="EMBL/GenBank/DDBJ databases">
        <title>Draft genome sequence and annotation of the entomopathogenic bacterium, Xenorhabdus cabanillasi strain JM26.</title>
        <authorList>
            <person name="Gualtieri M."/>
            <person name="Ogier J.C."/>
            <person name="Pages S."/>
            <person name="Givaudan A."/>
            <person name="Gaudriault S."/>
        </authorList>
    </citation>
    <scope>NUCLEOTIDE SEQUENCE [LARGE SCALE GENOMIC DNA]</scope>
    <source>
        <strain evidence="1 2">JM26</strain>
    </source>
</reference>
<dbReference type="AlphaFoldDB" id="W1IVI4"/>